<accession>A0A383BNB4</accession>
<dbReference type="AlphaFoldDB" id="A0A383BNB4"/>
<feature type="non-terminal residue" evidence="1">
    <location>
        <position position="1"/>
    </location>
</feature>
<dbReference type="SUPFAM" id="SSF51197">
    <property type="entry name" value="Clavaminate synthase-like"/>
    <property type="match status" value="1"/>
</dbReference>
<organism evidence="1">
    <name type="scientific">marine metagenome</name>
    <dbReference type="NCBI Taxonomy" id="408172"/>
    <lineage>
        <taxon>unclassified sequences</taxon>
        <taxon>metagenomes</taxon>
        <taxon>ecological metagenomes</taxon>
    </lineage>
</organism>
<name>A0A383BNB4_9ZZZZ</name>
<evidence type="ECO:0000313" key="1">
    <source>
        <dbReference type="EMBL" id="SVE21293.1"/>
    </source>
</evidence>
<dbReference type="Gene3D" id="2.60.120.620">
    <property type="entry name" value="q2cbj1_9rhob like domain"/>
    <property type="match status" value="1"/>
</dbReference>
<dbReference type="EMBL" id="UINC01201795">
    <property type="protein sequence ID" value="SVE21293.1"/>
    <property type="molecule type" value="Genomic_DNA"/>
</dbReference>
<proteinExistence type="predicted"/>
<reference evidence="1" key="1">
    <citation type="submission" date="2018-05" db="EMBL/GenBank/DDBJ databases">
        <authorList>
            <person name="Lanie J.A."/>
            <person name="Ng W.-L."/>
            <person name="Kazmierczak K.M."/>
            <person name="Andrzejewski T.M."/>
            <person name="Davidsen T.M."/>
            <person name="Wayne K.J."/>
            <person name="Tettelin H."/>
            <person name="Glass J.I."/>
            <person name="Rusch D."/>
            <person name="Podicherti R."/>
            <person name="Tsui H.-C.T."/>
            <person name="Winkler M.E."/>
        </authorList>
    </citation>
    <scope>NUCLEOTIDE SEQUENCE</scope>
</reference>
<feature type="non-terminal residue" evidence="1">
    <location>
        <position position="83"/>
    </location>
</feature>
<gene>
    <name evidence="1" type="ORF">METZ01_LOCUS474147</name>
</gene>
<protein>
    <submittedName>
        <fullName evidence="1">Uncharacterized protein</fullName>
    </submittedName>
</protein>
<sequence>MKNSALKLSQIQQYNENGFLSPIDILNLDEVRKLRDEIEFIEKKWSEQINGLNRNNIHYYSPIFDQLVHNYKILDVVENFIGS</sequence>